<dbReference type="EMBL" id="CP071793">
    <property type="protein sequence ID" value="QTD53158.1"/>
    <property type="molecule type" value="Genomic_DNA"/>
</dbReference>
<dbReference type="GO" id="GO:0006797">
    <property type="term" value="P:polyphosphate metabolic process"/>
    <property type="evidence" value="ECO:0007669"/>
    <property type="project" value="InterPro"/>
</dbReference>
<dbReference type="AlphaFoldDB" id="A0A8A4TVF8"/>
<dbReference type="SUPFAM" id="SSF52540">
    <property type="entry name" value="P-loop containing nucleoside triphosphate hydrolases"/>
    <property type="match status" value="2"/>
</dbReference>
<reference evidence="2" key="1">
    <citation type="submission" date="2021-03" db="EMBL/GenBank/DDBJ databases">
        <title>Acanthopleuribacteraceae sp. M133.</title>
        <authorList>
            <person name="Wang G."/>
        </authorList>
    </citation>
    <scope>NUCLEOTIDE SEQUENCE</scope>
    <source>
        <strain evidence="2">M133</strain>
    </source>
</reference>
<evidence type="ECO:0000259" key="1">
    <source>
        <dbReference type="Pfam" id="PF03976"/>
    </source>
</evidence>
<sequence length="500" mass="58518">MLTQLDMSVSMDKATYQQQVKDLMTRLRLLQHQCWEEKLPMVVVLEGWAAAGKGSLVKKMTRYMDPRGFQVHPIWPATEEERKYPFMWRFWQKLPARGKLGIFYHSWYTRVLEDRLFQRIEPGAGLADTVHINGFERLLSEAGYAIAKFWIQVDKKVLRTRLKEYGDDPLQSWRVRDEDWGQVKRYGEYRALAEEMLAKTSTGWAPWTLVEGNCPYWSRIKVLQTVTAVLAEALERKQSRQNCAPKPATPPIFGAMEPNHLARVDLTRTLDEAEYEERLAIAQMRLYKLQRKIFKAGLPVLILFEGWDAAGKGGAIKRLTDILDPRSFAVHTFSAPTPQELALPYLHRFWKTIPAKGQIAIFDRTWYGRVLVERIEGFATEEEWRRAYREINEAEAQLCEAGVVLVKFWLHIDREEQLRRFEARRDDDFKNYKLTDEDWRNREKWDPYEVAVNQMIQRTSTVRSPWTLVAGNDKRHARVKVIETVAKAIKDTLKALKARS</sequence>
<protein>
    <submittedName>
        <fullName evidence="2">Polyphosphate:AMP phosphotransferase</fullName>
    </submittedName>
</protein>
<name>A0A8A4TVF8_SULCO</name>
<dbReference type="Gene3D" id="3.40.50.300">
    <property type="entry name" value="P-loop containing nucleotide triphosphate hydrolases"/>
    <property type="match status" value="2"/>
</dbReference>
<dbReference type="GO" id="GO:0043751">
    <property type="term" value="F:polyphosphate:AMP phosphotransferase activity"/>
    <property type="evidence" value="ECO:0007669"/>
    <property type="project" value="InterPro"/>
</dbReference>
<proteinExistence type="predicted"/>
<feature type="domain" description="Polyphosphate kinase-2-related" evidence="1">
    <location>
        <begin position="270"/>
        <end position="494"/>
    </location>
</feature>
<accession>A0A8A4TVF8</accession>
<keyword evidence="3" id="KW-1185">Reference proteome</keyword>
<dbReference type="RefSeq" id="WP_237383257.1">
    <property type="nucleotide sequence ID" value="NZ_CP071793.1"/>
</dbReference>
<dbReference type="InterPro" id="IPR027417">
    <property type="entry name" value="P-loop_NTPase"/>
</dbReference>
<gene>
    <name evidence="2" type="primary">pap</name>
    <name evidence="2" type="ORF">J3U87_11915</name>
</gene>
<dbReference type="KEGG" id="scor:J3U87_11915"/>
<dbReference type="InterPro" id="IPR022488">
    <property type="entry name" value="PPK2-related"/>
</dbReference>
<evidence type="ECO:0000313" key="2">
    <source>
        <dbReference type="EMBL" id="QTD53158.1"/>
    </source>
</evidence>
<dbReference type="PANTHER" id="PTHR34383">
    <property type="entry name" value="POLYPHOSPHATE:AMP PHOSPHOTRANSFERASE-RELATED"/>
    <property type="match status" value="1"/>
</dbReference>
<dbReference type="PANTHER" id="PTHR34383:SF3">
    <property type="entry name" value="POLYPHOSPHATE:AMP PHOSPHOTRANSFERASE"/>
    <property type="match status" value="1"/>
</dbReference>
<organism evidence="2 3">
    <name type="scientific">Sulfidibacter corallicola</name>
    <dbReference type="NCBI Taxonomy" id="2818388"/>
    <lineage>
        <taxon>Bacteria</taxon>
        <taxon>Pseudomonadati</taxon>
        <taxon>Acidobacteriota</taxon>
        <taxon>Holophagae</taxon>
        <taxon>Acanthopleuribacterales</taxon>
        <taxon>Acanthopleuribacteraceae</taxon>
        <taxon>Sulfidibacter</taxon>
    </lineage>
</organism>
<feature type="domain" description="Polyphosphate kinase-2-related" evidence="1">
    <location>
        <begin position="11"/>
        <end position="233"/>
    </location>
</feature>
<dbReference type="Pfam" id="PF03976">
    <property type="entry name" value="PPK2"/>
    <property type="match status" value="2"/>
</dbReference>
<dbReference type="NCBIfam" id="TIGR03708">
    <property type="entry name" value="poly_P_AMP_trns"/>
    <property type="match status" value="1"/>
</dbReference>
<dbReference type="Proteomes" id="UP000663929">
    <property type="component" value="Chromosome"/>
</dbReference>
<evidence type="ECO:0000313" key="3">
    <source>
        <dbReference type="Proteomes" id="UP000663929"/>
    </source>
</evidence>
<dbReference type="InterPro" id="IPR022489">
    <property type="entry name" value="PolyP_AMP_Tfrase"/>
</dbReference>